<reference evidence="3" key="3">
    <citation type="submission" date="2018-08" db="UniProtKB">
        <authorList>
            <consortium name="EnsemblPlants"/>
        </authorList>
    </citation>
    <scope>IDENTIFICATION</scope>
    <source>
        <strain evidence="3">cv. Bd21</strain>
    </source>
</reference>
<dbReference type="AlphaFoldDB" id="A0A2K2CW36"/>
<accession>A0A2K2CW36</accession>
<name>A0A2K2CW36_BRADI</name>
<evidence type="ECO:0000259" key="1">
    <source>
        <dbReference type="Pfam" id="PF13966"/>
    </source>
</evidence>
<dbReference type="EnsemblPlants" id="PNT66243">
    <property type="protein sequence ID" value="PNT66243"/>
    <property type="gene ID" value="BRADI_3g08888v3"/>
</dbReference>
<gene>
    <name evidence="2" type="ORF">BRADI_3g08888v3</name>
</gene>
<evidence type="ECO:0000313" key="3">
    <source>
        <dbReference type="EnsemblPlants" id="PNT66243"/>
    </source>
</evidence>
<proteinExistence type="predicted"/>
<dbReference type="InterPro" id="IPR026960">
    <property type="entry name" value="RVT-Znf"/>
</dbReference>
<dbReference type="EMBL" id="CM000882">
    <property type="protein sequence ID" value="PNT66243.1"/>
    <property type="molecule type" value="Genomic_DNA"/>
</dbReference>
<feature type="domain" description="Reverse transcriptase zinc-binding" evidence="1">
    <location>
        <begin position="51"/>
        <end position="86"/>
    </location>
</feature>
<reference evidence="2" key="2">
    <citation type="submission" date="2017-06" db="EMBL/GenBank/DDBJ databases">
        <title>WGS assembly of Brachypodium distachyon.</title>
        <authorList>
            <consortium name="The International Brachypodium Initiative"/>
            <person name="Lucas S."/>
            <person name="Harmon-Smith M."/>
            <person name="Lail K."/>
            <person name="Tice H."/>
            <person name="Grimwood J."/>
            <person name="Bruce D."/>
            <person name="Barry K."/>
            <person name="Shu S."/>
            <person name="Lindquist E."/>
            <person name="Wang M."/>
            <person name="Pitluck S."/>
            <person name="Vogel J.P."/>
            <person name="Garvin D.F."/>
            <person name="Mockler T.C."/>
            <person name="Schmutz J."/>
            <person name="Rokhsar D."/>
            <person name="Bevan M.W."/>
        </authorList>
    </citation>
    <scope>NUCLEOTIDE SEQUENCE</scope>
    <source>
        <strain evidence="2">Bd21</strain>
    </source>
</reference>
<dbReference type="Gramene" id="PNT66243">
    <property type="protein sequence ID" value="PNT66243"/>
    <property type="gene ID" value="BRADI_3g08888v3"/>
</dbReference>
<reference evidence="2 3" key="1">
    <citation type="journal article" date="2010" name="Nature">
        <title>Genome sequencing and analysis of the model grass Brachypodium distachyon.</title>
        <authorList>
            <consortium name="International Brachypodium Initiative"/>
        </authorList>
    </citation>
    <scope>NUCLEOTIDE SEQUENCE [LARGE SCALE GENOMIC DNA]</scope>
    <source>
        <strain evidence="2 3">Bd21</strain>
    </source>
</reference>
<dbReference type="InParanoid" id="A0A2K2CW36"/>
<protein>
    <recommendedName>
        <fullName evidence="1">Reverse transcriptase zinc-binding domain-containing protein</fullName>
    </recommendedName>
</protein>
<evidence type="ECO:0000313" key="4">
    <source>
        <dbReference type="Proteomes" id="UP000008810"/>
    </source>
</evidence>
<sequence>MNKRSVREGLQGAWLSDVGPDLGEVALAEFLAPWMSIQRFQLVDDREDALLWNWFVDDVYSCLLCSQEPETLSHLLLGCVVARQVWEVVLVAWDCQNWRPSIDSNIQEWWAGITGPRAVIKSYRTAVTLVLWAIWCHRNDVVFNGAIPSVRRIFLFVREEVARWESARLFRAGCRSRPSWRVGWLMLLSSSRVLATWWRCNRFAVL</sequence>
<evidence type="ECO:0000313" key="2">
    <source>
        <dbReference type="EMBL" id="PNT66243.1"/>
    </source>
</evidence>
<dbReference type="OrthoDB" id="696485at2759"/>
<keyword evidence="4" id="KW-1185">Reference proteome</keyword>
<dbReference type="Pfam" id="PF13966">
    <property type="entry name" value="zf-RVT"/>
    <property type="match status" value="1"/>
</dbReference>
<dbReference type="Proteomes" id="UP000008810">
    <property type="component" value="Chromosome 3"/>
</dbReference>
<organism evidence="2">
    <name type="scientific">Brachypodium distachyon</name>
    <name type="common">Purple false brome</name>
    <name type="synonym">Trachynia distachya</name>
    <dbReference type="NCBI Taxonomy" id="15368"/>
    <lineage>
        <taxon>Eukaryota</taxon>
        <taxon>Viridiplantae</taxon>
        <taxon>Streptophyta</taxon>
        <taxon>Embryophyta</taxon>
        <taxon>Tracheophyta</taxon>
        <taxon>Spermatophyta</taxon>
        <taxon>Magnoliopsida</taxon>
        <taxon>Liliopsida</taxon>
        <taxon>Poales</taxon>
        <taxon>Poaceae</taxon>
        <taxon>BOP clade</taxon>
        <taxon>Pooideae</taxon>
        <taxon>Stipodae</taxon>
        <taxon>Brachypodieae</taxon>
        <taxon>Brachypodium</taxon>
    </lineage>
</organism>